<name>A0A915IEX2_ROMCU</name>
<dbReference type="AlphaFoldDB" id="A0A915IEX2"/>
<accession>A0A915IEX2</accession>
<evidence type="ECO:0000313" key="1">
    <source>
        <dbReference type="Proteomes" id="UP000887565"/>
    </source>
</evidence>
<keyword evidence="1" id="KW-1185">Reference proteome</keyword>
<protein>
    <submittedName>
        <fullName evidence="2">Uncharacterized protein</fullName>
    </submittedName>
</protein>
<proteinExistence type="predicted"/>
<dbReference type="WBParaSite" id="nRc.2.0.1.t12447-RA">
    <property type="protein sequence ID" value="nRc.2.0.1.t12447-RA"/>
    <property type="gene ID" value="nRc.2.0.1.g12447"/>
</dbReference>
<organism evidence="1 2">
    <name type="scientific">Romanomermis culicivorax</name>
    <name type="common">Nematode worm</name>
    <dbReference type="NCBI Taxonomy" id="13658"/>
    <lineage>
        <taxon>Eukaryota</taxon>
        <taxon>Metazoa</taxon>
        <taxon>Ecdysozoa</taxon>
        <taxon>Nematoda</taxon>
        <taxon>Enoplea</taxon>
        <taxon>Dorylaimia</taxon>
        <taxon>Mermithida</taxon>
        <taxon>Mermithoidea</taxon>
        <taxon>Mermithidae</taxon>
        <taxon>Romanomermis</taxon>
    </lineage>
</organism>
<dbReference type="Proteomes" id="UP000887565">
    <property type="component" value="Unplaced"/>
</dbReference>
<evidence type="ECO:0000313" key="2">
    <source>
        <dbReference type="WBParaSite" id="nRc.2.0.1.t12447-RA"/>
    </source>
</evidence>
<sequence length="78" mass="8827">MICELLNVKPQTAGNLKPFSFKCLFNCFWTTGQTILGINLRKRAFTGLSTMPPMPTLCTLIVMCKESMWIKVNNLTLL</sequence>
<reference evidence="2" key="1">
    <citation type="submission" date="2022-11" db="UniProtKB">
        <authorList>
            <consortium name="WormBaseParasite"/>
        </authorList>
    </citation>
    <scope>IDENTIFICATION</scope>
</reference>